<accession>A0A9W7SS93</accession>
<evidence type="ECO:0000313" key="2">
    <source>
        <dbReference type="Proteomes" id="UP001138500"/>
    </source>
</evidence>
<dbReference type="EMBL" id="RIBY02001862">
    <property type="protein sequence ID" value="KAH9827750.1"/>
    <property type="molecule type" value="Genomic_DNA"/>
</dbReference>
<keyword evidence="2" id="KW-1185">Reference proteome</keyword>
<evidence type="ECO:0000313" key="1">
    <source>
        <dbReference type="EMBL" id="KAH9827750.1"/>
    </source>
</evidence>
<gene>
    <name evidence="1" type="ORF">Tdes44962_MAKER09632</name>
</gene>
<organism evidence="1 2">
    <name type="scientific">Teratosphaeria destructans</name>
    <dbReference type="NCBI Taxonomy" id="418781"/>
    <lineage>
        <taxon>Eukaryota</taxon>
        <taxon>Fungi</taxon>
        <taxon>Dikarya</taxon>
        <taxon>Ascomycota</taxon>
        <taxon>Pezizomycotina</taxon>
        <taxon>Dothideomycetes</taxon>
        <taxon>Dothideomycetidae</taxon>
        <taxon>Mycosphaerellales</taxon>
        <taxon>Teratosphaeriaceae</taxon>
        <taxon>Teratosphaeria</taxon>
    </lineage>
</organism>
<comment type="caution">
    <text evidence="1">The sequence shown here is derived from an EMBL/GenBank/DDBJ whole genome shotgun (WGS) entry which is preliminary data.</text>
</comment>
<sequence length="206" mass="20887">MTDPVRHTHSLEFPVGPPAPHTLHIVHLAQIRGAVDDHQRQLDLPPGLLVLCLRLDVLEGARAIIRAGPHNRLGSAEDVGVMIDGVVRAELLDGGRVGPPDAFETLLAPLVASDGSDQLRCIGCGEEGPVEVADGGGGVGEGPPLLGGGDDVEQDGGLEVVGGVGVDEETVADAAAAVVADPDDGSVVAEEGLEGFDEEGADGAFV</sequence>
<reference evidence="1 2" key="1">
    <citation type="journal article" date="2018" name="IMA Fungus">
        <title>IMA Genome-F 10: Nine draft genome sequences of Claviceps purpurea s.lat., including C. arundinis, C. humidiphila, and C. cf. spartinae, pseudomolecules for the pitch canker pathogen Fusarium circinatum, draft genome of Davidsoniella eucalypti, Grosmannia galeiformis, Quambalaria eucalypti, and Teratosphaeria destructans.</title>
        <authorList>
            <person name="Wingfield B.D."/>
            <person name="Liu M."/>
            <person name="Nguyen H.D."/>
            <person name="Lane F.A."/>
            <person name="Morgan S.W."/>
            <person name="De Vos L."/>
            <person name="Wilken P.M."/>
            <person name="Duong T.A."/>
            <person name="Aylward J."/>
            <person name="Coetzee M.P."/>
            <person name="Dadej K."/>
            <person name="De Beer Z.W."/>
            <person name="Findlay W."/>
            <person name="Havenga M."/>
            <person name="Kolarik M."/>
            <person name="Menzies J.G."/>
            <person name="Naidoo K."/>
            <person name="Pochopski O."/>
            <person name="Shoukouhi P."/>
            <person name="Santana Q.C."/>
            <person name="Seifert K.A."/>
            <person name="Soal N."/>
            <person name="Steenkamp E.T."/>
            <person name="Tatham C.T."/>
            <person name="van der Nest M.A."/>
            <person name="Wingfield M.J."/>
        </authorList>
    </citation>
    <scope>NUCLEOTIDE SEQUENCE [LARGE SCALE GENOMIC DNA]</scope>
    <source>
        <strain evidence="1">CMW44962</strain>
    </source>
</reference>
<proteinExistence type="predicted"/>
<reference evidence="1 2" key="2">
    <citation type="journal article" date="2021" name="Curr. Genet.">
        <title>Genetic response to nitrogen starvation in the aggressive Eucalyptus foliar pathogen Teratosphaeria destructans.</title>
        <authorList>
            <person name="Havenga M."/>
            <person name="Wingfield B.D."/>
            <person name="Wingfield M.J."/>
            <person name="Dreyer L.L."/>
            <person name="Roets F."/>
            <person name="Aylward J."/>
        </authorList>
    </citation>
    <scope>NUCLEOTIDE SEQUENCE [LARGE SCALE GENOMIC DNA]</scope>
    <source>
        <strain evidence="1">CMW44962</strain>
    </source>
</reference>
<protein>
    <submittedName>
        <fullName evidence="1">Uncharacterized protein</fullName>
    </submittedName>
</protein>
<dbReference type="Proteomes" id="UP001138500">
    <property type="component" value="Unassembled WGS sequence"/>
</dbReference>
<dbReference type="AlphaFoldDB" id="A0A9W7SS93"/>
<name>A0A9W7SS93_9PEZI</name>